<dbReference type="PANTHER" id="PTHR39209:SF2">
    <property type="entry name" value="CYTOPLASMIC PROTEIN"/>
    <property type="match status" value="1"/>
</dbReference>
<dbReference type="Proteomes" id="UP000483839">
    <property type="component" value="Unassembled WGS sequence"/>
</dbReference>
<dbReference type="Pfam" id="PF03483">
    <property type="entry name" value="B3_4"/>
    <property type="match status" value="1"/>
</dbReference>
<proteinExistence type="predicted"/>
<protein>
    <submittedName>
        <fullName evidence="1">Uncharacterized protein</fullName>
    </submittedName>
</protein>
<dbReference type="SUPFAM" id="SSF56037">
    <property type="entry name" value="PheT/TilS domain"/>
    <property type="match status" value="1"/>
</dbReference>
<dbReference type="InterPro" id="IPR020825">
    <property type="entry name" value="Phe-tRNA_synthase-like_B3/B4"/>
</dbReference>
<accession>A0A2X4HMG2</accession>
<name>A0A2X4HMG2_STRUB</name>
<dbReference type="SMART" id="SM00873">
    <property type="entry name" value="B3_4"/>
    <property type="match status" value="1"/>
</dbReference>
<dbReference type="GeneID" id="93826599"/>
<dbReference type="GO" id="GO:0004826">
    <property type="term" value="F:phenylalanine-tRNA ligase activity"/>
    <property type="evidence" value="ECO:0007669"/>
    <property type="project" value="InterPro"/>
</dbReference>
<dbReference type="RefSeq" id="WP_037591720.1">
    <property type="nucleotide sequence ID" value="NZ_BAABQA010000003.1"/>
</dbReference>
<dbReference type="AlphaFoldDB" id="A0A2X4HMG2"/>
<gene>
    <name evidence="1" type="ORF">GKS16_08010</name>
</gene>
<dbReference type="EMBL" id="WLXI01000054">
    <property type="protein sequence ID" value="MTD02209.1"/>
    <property type="molecule type" value="Genomic_DNA"/>
</dbReference>
<dbReference type="Gene3D" id="3.50.40.10">
    <property type="entry name" value="Phenylalanyl-trna Synthetase, Chain B, domain 3"/>
    <property type="match status" value="1"/>
</dbReference>
<dbReference type="InterPro" id="IPR005146">
    <property type="entry name" value="B3/B4_tRNA-bd"/>
</dbReference>
<sequence>MQQFIADQSFWDLFPDAKLGVVLLKDFQVSGESSPEIKSLLKDSHQVALSHVTEENFSDNEVIQIYRKAFQKFKSKKGARSSIEALLKRVSNGQEIPSINPLVDIYNAASLRYALPVGAEDMDTFVGDLKLTITDGDDSFYLIGDDTNNPTLANELCYKDEAGAVCRCLNWRDGERTMITAHTRNAFLITEVLDPNKQDQLEEALDFIEGHCKLQLQAETSQYILSKENSCLTLKA</sequence>
<evidence type="ECO:0000313" key="1">
    <source>
        <dbReference type="EMBL" id="MTD02209.1"/>
    </source>
</evidence>
<dbReference type="GO" id="GO:0003723">
    <property type="term" value="F:RNA binding"/>
    <property type="evidence" value="ECO:0007669"/>
    <property type="project" value="InterPro"/>
</dbReference>
<dbReference type="PANTHER" id="PTHR39209">
    <property type="match status" value="1"/>
</dbReference>
<reference evidence="1 2" key="1">
    <citation type="submission" date="2019-11" db="EMBL/GenBank/DDBJ databases">
        <title>Streptococcus uberis isolated from clinical mastitis cases on a southeastern Queensland dairy.</title>
        <authorList>
            <person name="Workentine M.L."/>
            <person name="Price R."/>
            <person name="Olchowy T."/>
        </authorList>
    </citation>
    <scope>NUCLEOTIDE SEQUENCE [LARGE SCALE GENOMIC DNA]</scope>
    <source>
        <strain evidence="1 2">OLC4459-A17</strain>
    </source>
</reference>
<evidence type="ECO:0000313" key="2">
    <source>
        <dbReference type="Proteomes" id="UP000483839"/>
    </source>
</evidence>
<organism evidence="1 2">
    <name type="scientific">Streptococcus uberis</name>
    <dbReference type="NCBI Taxonomy" id="1349"/>
    <lineage>
        <taxon>Bacteria</taxon>
        <taxon>Bacillati</taxon>
        <taxon>Bacillota</taxon>
        <taxon>Bacilli</taxon>
        <taxon>Lactobacillales</taxon>
        <taxon>Streptococcaceae</taxon>
        <taxon>Streptococcus</taxon>
    </lineage>
</organism>
<comment type="caution">
    <text evidence="1">The sequence shown here is derived from an EMBL/GenBank/DDBJ whole genome shotgun (WGS) entry which is preliminary data.</text>
</comment>